<dbReference type="SUPFAM" id="SSF53098">
    <property type="entry name" value="Ribonuclease H-like"/>
    <property type="match status" value="1"/>
</dbReference>
<keyword evidence="13 19" id="KW-0464">Manganese</keyword>
<comment type="caution">
    <text evidence="23">The sequence shown here is derived from an EMBL/GenBank/DDBJ whole genome shotgun (WGS) entry which is preliminary data.</text>
</comment>
<dbReference type="EMBL" id="BKCN01000001">
    <property type="protein sequence ID" value="GER02464.1"/>
    <property type="molecule type" value="Genomic_DNA"/>
</dbReference>
<dbReference type="PANTHER" id="PTHR30231:SF41">
    <property type="entry name" value="DNA POLYMERASE III SUBUNIT EPSILON"/>
    <property type="match status" value="1"/>
</dbReference>
<evidence type="ECO:0000256" key="4">
    <source>
        <dbReference type="ARBA" id="ARBA00022679"/>
    </source>
</evidence>
<feature type="domain" description="Exonuclease" evidence="22">
    <location>
        <begin position="2"/>
        <end position="172"/>
    </location>
</feature>
<evidence type="ECO:0000256" key="21">
    <source>
        <dbReference type="SAM" id="MobiDB-lite"/>
    </source>
</evidence>
<feature type="binding site" evidence="19">
    <location>
        <position position="155"/>
    </location>
    <ligand>
        <name>a divalent metal cation</name>
        <dbReference type="ChEBI" id="CHEBI:60240"/>
        <label>1</label>
        <note>catalytic</note>
    </ligand>
</feature>
<keyword evidence="11 19" id="KW-0460">Magnesium</keyword>
<evidence type="ECO:0000256" key="14">
    <source>
        <dbReference type="ARBA" id="ARBA00025483"/>
    </source>
</evidence>
<feature type="binding site" evidence="19">
    <location>
        <position position="7"/>
    </location>
    <ligand>
        <name>a divalent metal cation</name>
        <dbReference type="ChEBI" id="CHEBI:60240"/>
        <label>1</label>
        <note>catalytic</note>
    </ligand>
</feature>
<evidence type="ECO:0000256" key="3">
    <source>
        <dbReference type="ARBA" id="ARBA00020352"/>
    </source>
</evidence>
<feature type="binding site" evidence="18">
    <location>
        <position position="9"/>
    </location>
    <ligand>
        <name>substrate</name>
    </ligand>
</feature>
<evidence type="ECO:0000256" key="17">
    <source>
        <dbReference type="PIRSR" id="PIRSR606309-1"/>
    </source>
</evidence>
<dbReference type="InterPro" id="IPR006309">
    <property type="entry name" value="DnaQ_proteo"/>
</dbReference>
<evidence type="ECO:0000256" key="10">
    <source>
        <dbReference type="ARBA" id="ARBA00022839"/>
    </source>
</evidence>
<comment type="cofactor">
    <cofactor evidence="1 20">
        <name>Mn(2+)</name>
        <dbReference type="ChEBI" id="CHEBI:29035"/>
    </cofactor>
</comment>
<gene>
    <name evidence="20" type="primary">dnaQ</name>
    <name evidence="23" type="ORF">JCM17846_01460</name>
</gene>
<keyword evidence="10 20" id="KW-0269">Exonuclease</keyword>
<dbReference type="Proteomes" id="UP000324996">
    <property type="component" value="Unassembled WGS sequence"/>
</dbReference>
<dbReference type="InterPro" id="IPR036397">
    <property type="entry name" value="RNaseH_sf"/>
</dbReference>
<feature type="binding site" evidence="18">
    <location>
        <position position="57"/>
    </location>
    <ligand>
        <name>substrate</name>
    </ligand>
</feature>
<dbReference type="GO" id="GO:0045004">
    <property type="term" value="P:DNA replication proofreading"/>
    <property type="evidence" value="ECO:0007669"/>
    <property type="project" value="TreeGrafter"/>
</dbReference>
<dbReference type="NCBIfam" id="TIGR01406">
    <property type="entry name" value="dnaQ_proteo"/>
    <property type="match status" value="1"/>
</dbReference>
<sequence>MREVVFDTETTGLDPAQGHRLVQIGAVELIDYLPTGRHYMTLINPDRPMDPGAQAIHGISDAMLAGKPGFDAVIDEFLAFVDEDPLVAHNAEFDMKFLNAELIRIERPPLPKTRFIDTLDMARKRFPGQKLSLDALCKRFGIDNSMRERHDALLDCQILAQVYLELRGGRQQGLGLGEMMAPSDQSLMTPGFESQTGPRREPRPHQPMRANWKRMRPLSKALKTRSGPHDGL</sequence>
<dbReference type="FunFam" id="3.30.420.10:FF:000012">
    <property type="entry name" value="DNA polymerase III subunit epsilon"/>
    <property type="match status" value="1"/>
</dbReference>
<keyword evidence="7 20" id="KW-0540">Nuclease</keyword>
<evidence type="ECO:0000256" key="6">
    <source>
        <dbReference type="ARBA" id="ARBA00022705"/>
    </source>
</evidence>
<feature type="binding site" evidence="19">
    <location>
        <position position="9"/>
    </location>
    <ligand>
        <name>a divalent metal cation</name>
        <dbReference type="ChEBI" id="CHEBI:60240"/>
        <label>1</label>
        <note>catalytic</note>
    </ligand>
</feature>
<evidence type="ECO:0000313" key="23">
    <source>
        <dbReference type="EMBL" id="GER02464.1"/>
    </source>
</evidence>
<dbReference type="Gene3D" id="3.30.420.10">
    <property type="entry name" value="Ribonuclease H-like superfamily/Ribonuclease H"/>
    <property type="match status" value="1"/>
</dbReference>
<accession>A0A5A7N3Y7</accession>
<dbReference type="SMART" id="SM00479">
    <property type="entry name" value="EXOIII"/>
    <property type="match status" value="1"/>
</dbReference>
<comment type="cofactor">
    <cofactor evidence="19">
        <name>Mg(2+)</name>
        <dbReference type="ChEBI" id="CHEBI:18420"/>
    </cofactor>
    <cofactor evidence="19">
        <name>Mn(2+)</name>
        <dbReference type="ChEBI" id="CHEBI:29035"/>
    </cofactor>
    <text evidence="19">Binds 2 divalent metal cations. Magnesium or manganese.</text>
</comment>
<evidence type="ECO:0000256" key="2">
    <source>
        <dbReference type="ARBA" id="ARBA00012417"/>
    </source>
</evidence>
<keyword evidence="6 20" id="KW-0235">DNA replication</keyword>
<evidence type="ECO:0000256" key="7">
    <source>
        <dbReference type="ARBA" id="ARBA00022722"/>
    </source>
</evidence>
<dbReference type="AlphaFoldDB" id="A0A5A7N3Y7"/>
<evidence type="ECO:0000259" key="22">
    <source>
        <dbReference type="SMART" id="SM00479"/>
    </source>
</evidence>
<evidence type="ECO:0000256" key="12">
    <source>
        <dbReference type="ARBA" id="ARBA00022932"/>
    </source>
</evidence>
<organism evidence="23 24">
    <name type="scientific">Iodidimonas nitroreducens</name>
    <dbReference type="NCBI Taxonomy" id="1236968"/>
    <lineage>
        <taxon>Bacteria</taxon>
        <taxon>Pseudomonadati</taxon>
        <taxon>Pseudomonadota</taxon>
        <taxon>Alphaproteobacteria</taxon>
        <taxon>Iodidimonadales</taxon>
        <taxon>Iodidimonadaceae</taxon>
        <taxon>Iodidimonas</taxon>
    </lineage>
</organism>
<dbReference type="InterPro" id="IPR012337">
    <property type="entry name" value="RNaseH-like_sf"/>
</dbReference>
<dbReference type="NCBIfam" id="NF004316">
    <property type="entry name" value="PRK05711.1"/>
    <property type="match status" value="1"/>
</dbReference>
<keyword evidence="12 20" id="KW-0239">DNA-directed DNA polymerase</keyword>
<dbReference type="InterPro" id="IPR006054">
    <property type="entry name" value="DnaQ"/>
</dbReference>
<feature type="region of interest" description="Disordered" evidence="21">
    <location>
        <begin position="175"/>
        <end position="232"/>
    </location>
</feature>
<comment type="function">
    <text evidence="14 20">DNA polymerase III is a complex, multichain enzyme responsible for most of the replicative synthesis in bacteria. The epsilon subunit contain the editing function and is a proofreading 3'-5' exonuclease.</text>
</comment>
<keyword evidence="24" id="KW-1185">Reference proteome</keyword>
<proteinExistence type="predicted"/>
<evidence type="ECO:0000256" key="18">
    <source>
        <dbReference type="PIRSR" id="PIRSR606309-2"/>
    </source>
</evidence>
<dbReference type="Pfam" id="PF00929">
    <property type="entry name" value="RNase_T"/>
    <property type="match status" value="1"/>
</dbReference>
<dbReference type="InterPro" id="IPR013520">
    <property type="entry name" value="Ribonucl_H"/>
</dbReference>
<evidence type="ECO:0000256" key="16">
    <source>
        <dbReference type="ARBA" id="ARBA00049244"/>
    </source>
</evidence>
<dbReference type="EC" id="2.7.7.7" evidence="2 20"/>
<feature type="binding site" evidence="18">
    <location>
        <position position="7"/>
    </location>
    <ligand>
        <name>substrate</name>
    </ligand>
</feature>
<keyword evidence="8 19" id="KW-0479">Metal-binding</keyword>
<feature type="compositionally biased region" description="Polar residues" evidence="21">
    <location>
        <begin position="183"/>
        <end position="197"/>
    </location>
</feature>
<dbReference type="CDD" id="cd06131">
    <property type="entry name" value="DNA_pol_III_epsilon_Ecoli_like"/>
    <property type="match status" value="1"/>
</dbReference>
<evidence type="ECO:0000256" key="9">
    <source>
        <dbReference type="ARBA" id="ARBA00022801"/>
    </source>
</evidence>
<keyword evidence="5 20" id="KW-0548">Nucleotidyltransferase</keyword>
<feature type="active site" description="Proton acceptor" evidence="17">
    <location>
        <position position="150"/>
    </location>
</feature>
<dbReference type="GO" id="GO:0046872">
    <property type="term" value="F:metal ion binding"/>
    <property type="evidence" value="ECO:0007669"/>
    <property type="project" value="UniProtKB-KW"/>
</dbReference>
<reference evidence="23 24" key="1">
    <citation type="submission" date="2019-09" db="EMBL/GenBank/DDBJ databases">
        <title>NBRP : Genome information of microbial organism related human and environment.</title>
        <authorList>
            <person name="Hattori M."/>
            <person name="Oshima K."/>
            <person name="Inaba H."/>
            <person name="Suda W."/>
            <person name="Sakamoto M."/>
            <person name="Iino T."/>
            <person name="Kitahara M."/>
            <person name="Oshida Y."/>
            <person name="Iida T."/>
            <person name="Kudo T."/>
            <person name="Itoh T."/>
            <person name="Ohkuma M."/>
        </authorList>
    </citation>
    <scope>NUCLEOTIDE SEQUENCE [LARGE SCALE GENOMIC DNA]</scope>
    <source>
        <strain evidence="23 24">Q-1</strain>
    </source>
</reference>
<dbReference type="GO" id="GO:0003677">
    <property type="term" value="F:DNA binding"/>
    <property type="evidence" value="ECO:0007669"/>
    <property type="project" value="InterPro"/>
</dbReference>
<evidence type="ECO:0000256" key="1">
    <source>
        <dbReference type="ARBA" id="ARBA00001936"/>
    </source>
</evidence>
<dbReference type="PANTHER" id="PTHR30231">
    <property type="entry name" value="DNA POLYMERASE III SUBUNIT EPSILON"/>
    <property type="match status" value="1"/>
</dbReference>
<dbReference type="RefSeq" id="WP_150006672.1">
    <property type="nucleotide sequence ID" value="NZ_BKCN01000001.1"/>
</dbReference>
<keyword evidence="9 20" id="KW-0378">Hydrolase</keyword>
<keyword evidence="4 20" id="KW-0808">Transferase</keyword>
<evidence type="ECO:0000256" key="11">
    <source>
        <dbReference type="ARBA" id="ARBA00022842"/>
    </source>
</evidence>
<feature type="binding site" evidence="18">
    <location>
        <position position="155"/>
    </location>
    <ligand>
        <name>substrate</name>
    </ligand>
</feature>
<evidence type="ECO:0000256" key="5">
    <source>
        <dbReference type="ARBA" id="ARBA00022695"/>
    </source>
</evidence>
<evidence type="ECO:0000256" key="13">
    <source>
        <dbReference type="ARBA" id="ARBA00023211"/>
    </source>
</evidence>
<name>A0A5A7N3Y7_9PROT</name>
<evidence type="ECO:0000256" key="20">
    <source>
        <dbReference type="RuleBase" id="RU364087"/>
    </source>
</evidence>
<evidence type="ECO:0000256" key="15">
    <source>
        <dbReference type="ARBA" id="ARBA00026073"/>
    </source>
</evidence>
<evidence type="ECO:0000313" key="24">
    <source>
        <dbReference type="Proteomes" id="UP000324996"/>
    </source>
</evidence>
<dbReference type="NCBIfam" id="TIGR00573">
    <property type="entry name" value="dnaq"/>
    <property type="match status" value="1"/>
</dbReference>
<dbReference type="GO" id="GO:0003887">
    <property type="term" value="F:DNA-directed DNA polymerase activity"/>
    <property type="evidence" value="ECO:0007669"/>
    <property type="project" value="UniProtKB-KW"/>
</dbReference>
<dbReference type="GO" id="GO:0008408">
    <property type="term" value="F:3'-5' exonuclease activity"/>
    <property type="evidence" value="ECO:0007669"/>
    <property type="project" value="TreeGrafter"/>
</dbReference>
<evidence type="ECO:0000256" key="19">
    <source>
        <dbReference type="PIRSR" id="PIRSR606309-3"/>
    </source>
</evidence>
<protein>
    <recommendedName>
        <fullName evidence="3 20">DNA polymerase III subunit epsilon</fullName>
        <ecNumber evidence="2 20">2.7.7.7</ecNumber>
    </recommendedName>
</protein>
<dbReference type="GO" id="GO:0005829">
    <property type="term" value="C:cytosol"/>
    <property type="evidence" value="ECO:0007669"/>
    <property type="project" value="TreeGrafter"/>
</dbReference>
<comment type="subunit">
    <text evidence="15 20">DNA polymerase III contains a core (composed of alpha, epsilon and theta chains) that associates with a tau subunit. This core dimerizes to form the POLIII' complex. PolIII' associates with the gamma complex (composed of gamma, delta, delta', psi and chi chains) and with the beta chain to form the complete DNA polymerase III complex.</text>
</comment>
<evidence type="ECO:0000256" key="8">
    <source>
        <dbReference type="ARBA" id="ARBA00022723"/>
    </source>
</evidence>
<comment type="catalytic activity">
    <reaction evidence="16 20">
        <text>DNA(n) + a 2'-deoxyribonucleoside 5'-triphosphate = DNA(n+1) + diphosphate</text>
        <dbReference type="Rhea" id="RHEA:22508"/>
        <dbReference type="Rhea" id="RHEA-COMP:17339"/>
        <dbReference type="Rhea" id="RHEA-COMP:17340"/>
        <dbReference type="ChEBI" id="CHEBI:33019"/>
        <dbReference type="ChEBI" id="CHEBI:61560"/>
        <dbReference type="ChEBI" id="CHEBI:173112"/>
        <dbReference type="EC" id="2.7.7.7"/>
    </reaction>
</comment>